<dbReference type="eggNOG" id="COG3292">
    <property type="taxonomic scope" value="Bacteria"/>
</dbReference>
<reference evidence="2 3" key="1">
    <citation type="journal article" date="2011" name="J. Bacteriol.">
        <title>Genome sequence of the verrucomicrobium Opitutus terrae PB90-1, an abundant inhabitant of rice paddy soil ecosystems.</title>
        <authorList>
            <person name="van Passel M.W."/>
            <person name="Kant R."/>
            <person name="Palva A."/>
            <person name="Copeland A."/>
            <person name="Lucas S."/>
            <person name="Lapidus A."/>
            <person name="Glavina del Rio T."/>
            <person name="Pitluck S."/>
            <person name="Goltsman E."/>
            <person name="Clum A."/>
            <person name="Sun H."/>
            <person name="Schmutz J."/>
            <person name="Larimer F.W."/>
            <person name="Land M.L."/>
            <person name="Hauser L."/>
            <person name="Kyrpides N."/>
            <person name="Mikhailova N."/>
            <person name="Richardson P.P."/>
            <person name="Janssen P.H."/>
            <person name="de Vos W.M."/>
            <person name="Smidt H."/>
        </authorList>
    </citation>
    <scope>NUCLEOTIDE SEQUENCE [LARGE SCALE GENOMIC DNA]</scope>
    <source>
        <strain evidence="3">DSM 11246 / JCM 15787 / PB90-1</strain>
    </source>
</reference>
<dbReference type="Proteomes" id="UP000007013">
    <property type="component" value="Chromosome"/>
</dbReference>
<gene>
    <name evidence="2" type="ordered locus">Oter_2949</name>
</gene>
<keyword evidence="1" id="KW-0732">Signal</keyword>
<dbReference type="KEGG" id="ote:Oter_2949"/>
<dbReference type="Gene3D" id="2.130.10.10">
    <property type="entry name" value="YVTN repeat-like/Quinoprotein amine dehydrogenase"/>
    <property type="match status" value="2"/>
</dbReference>
<evidence type="ECO:0000313" key="2">
    <source>
        <dbReference type="EMBL" id="ACB76230.1"/>
    </source>
</evidence>
<protein>
    <submittedName>
        <fullName evidence="2">Two component regulator propeller domain protein</fullName>
    </submittedName>
</protein>
<name>B1ZY84_OPITP</name>
<dbReference type="AlphaFoldDB" id="B1ZY84"/>
<organism evidence="2 3">
    <name type="scientific">Opitutus terrae (strain DSM 11246 / JCM 15787 / PB90-1)</name>
    <dbReference type="NCBI Taxonomy" id="452637"/>
    <lineage>
        <taxon>Bacteria</taxon>
        <taxon>Pseudomonadati</taxon>
        <taxon>Verrucomicrobiota</taxon>
        <taxon>Opitutia</taxon>
        <taxon>Opitutales</taxon>
        <taxon>Opitutaceae</taxon>
        <taxon>Opitutus</taxon>
    </lineage>
</organism>
<dbReference type="OrthoDB" id="252847at2"/>
<sequence>MYPIRKAHSWLHACTTLALCNLAAAASSAADAKSPAADPGLPYVYTQWEQFTTKDGLPNDHIFAVKADPARNCVWVGTEDGLARYDKQTRTFKSWQEKDGLPWRVVTAIDIDPRTGDLWLGLFGGGLARFSAGRFDHFSQMNSGLVNDVVYAVAIEGDHVWCATTAGASRYNTKTDKWDIFTEKNAPMEEIWNYSVSANDGKVHLAVWGSGVLEFDVKTENWKIYLDPDGEMEIDLYRDDGNIHVITTGASYRDKVLWISSYFGVTRYDGRHWHGFFDHDSGLPSNFNNNLKARSGHEAWFSTDKGLGACMDDATNTWVAYTSDGDHHTGKAVITRDKQVIKVVDTGYNVPHNFQICVDFDGQDVWAGTSKGLGHGIGDGYYPRLRAAGTNNGETSK</sequence>
<evidence type="ECO:0000313" key="3">
    <source>
        <dbReference type="Proteomes" id="UP000007013"/>
    </source>
</evidence>
<feature type="signal peptide" evidence="1">
    <location>
        <begin position="1"/>
        <end position="32"/>
    </location>
</feature>
<dbReference type="HOGENOM" id="CLU_694147_0_0_0"/>
<proteinExistence type="predicted"/>
<dbReference type="SUPFAM" id="SSF63829">
    <property type="entry name" value="Calcium-dependent phosphotriesterase"/>
    <property type="match status" value="1"/>
</dbReference>
<evidence type="ECO:0000256" key="1">
    <source>
        <dbReference type="SAM" id="SignalP"/>
    </source>
</evidence>
<dbReference type="EMBL" id="CP001032">
    <property type="protein sequence ID" value="ACB76230.1"/>
    <property type="molecule type" value="Genomic_DNA"/>
</dbReference>
<feature type="chain" id="PRO_5002774594" evidence="1">
    <location>
        <begin position="33"/>
        <end position="397"/>
    </location>
</feature>
<dbReference type="InterPro" id="IPR015943">
    <property type="entry name" value="WD40/YVTN_repeat-like_dom_sf"/>
</dbReference>
<dbReference type="RefSeq" id="WP_012375765.1">
    <property type="nucleotide sequence ID" value="NC_010571.1"/>
</dbReference>
<dbReference type="STRING" id="452637.Oter_2949"/>
<accession>B1ZY84</accession>
<keyword evidence="3" id="KW-1185">Reference proteome</keyword>